<keyword evidence="4" id="KW-1185">Reference proteome</keyword>
<organism evidence="3 4">
    <name type="scientific">Pyxidicoccus parkwayensis</name>
    <dbReference type="NCBI Taxonomy" id="2813578"/>
    <lineage>
        <taxon>Bacteria</taxon>
        <taxon>Pseudomonadati</taxon>
        <taxon>Myxococcota</taxon>
        <taxon>Myxococcia</taxon>
        <taxon>Myxococcales</taxon>
        <taxon>Cystobacterineae</taxon>
        <taxon>Myxococcaceae</taxon>
        <taxon>Pyxidicoccus</taxon>
    </lineage>
</organism>
<dbReference type="EMBL" id="CP071090">
    <property type="protein sequence ID" value="QSQ24387.1"/>
    <property type="molecule type" value="Genomic_DNA"/>
</dbReference>
<sequence length="172" mass="18189">MTSSSRASRLFILACTCAALTGCAEEPRAMANTPSSTPPAATPATLQATGSPTAPRPVELRSVEVKRVRGDAELSRMAGEGLLANGGEPVAIEVRTAEPLGNLERSASPEIYVNGARLGDTWALGQDRLVVIVPEGDLKKLQDANEVTVAWLGAEQLTRSRTPLRLDRSMLP</sequence>
<evidence type="ECO:0000256" key="2">
    <source>
        <dbReference type="SAM" id="SignalP"/>
    </source>
</evidence>
<feature type="signal peptide" evidence="2">
    <location>
        <begin position="1"/>
        <end position="24"/>
    </location>
</feature>
<dbReference type="PROSITE" id="PS51257">
    <property type="entry name" value="PROKAR_LIPOPROTEIN"/>
    <property type="match status" value="1"/>
</dbReference>
<evidence type="ECO:0000313" key="4">
    <source>
        <dbReference type="Proteomes" id="UP000662747"/>
    </source>
</evidence>
<feature type="region of interest" description="Disordered" evidence="1">
    <location>
        <begin position="28"/>
        <end position="55"/>
    </location>
</feature>
<reference evidence="3 4" key="1">
    <citation type="submission" date="2021-02" db="EMBL/GenBank/DDBJ databases">
        <title>De Novo genome assembly of isolated myxobacteria.</title>
        <authorList>
            <person name="Stevens D.C."/>
        </authorList>
    </citation>
    <scope>NUCLEOTIDE SEQUENCE [LARGE SCALE GENOMIC DNA]</scope>
    <source>
        <strain evidence="4">SCPEA02</strain>
    </source>
</reference>
<evidence type="ECO:0008006" key="5">
    <source>
        <dbReference type="Google" id="ProtNLM"/>
    </source>
</evidence>
<evidence type="ECO:0000256" key="1">
    <source>
        <dbReference type="SAM" id="MobiDB-lite"/>
    </source>
</evidence>
<dbReference type="RefSeq" id="WP_206725950.1">
    <property type="nucleotide sequence ID" value="NZ_CP071090.1"/>
</dbReference>
<accession>A0ABX7NZP0</accession>
<evidence type="ECO:0000313" key="3">
    <source>
        <dbReference type="EMBL" id="QSQ24387.1"/>
    </source>
</evidence>
<feature type="chain" id="PRO_5045816044" description="Lipoprotein" evidence="2">
    <location>
        <begin position="25"/>
        <end position="172"/>
    </location>
</feature>
<protein>
    <recommendedName>
        <fullName evidence="5">Lipoprotein</fullName>
    </recommendedName>
</protein>
<dbReference type="Proteomes" id="UP000662747">
    <property type="component" value="Chromosome"/>
</dbReference>
<gene>
    <name evidence="3" type="ORF">JY651_05340</name>
</gene>
<keyword evidence="2" id="KW-0732">Signal</keyword>
<proteinExistence type="predicted"/>
<name>A0ABX7NZP0_9BACT</name>